<dbReference type="EMBL" id="CP023004">
    <property type="protein sequence ID" value="AWI09356.1"/>
    <property type="molecule type" value="Genomic_DNA"/>
</dbReference>
<organism evidence="3 4">
    <name type="scientific">Ereboglobus luteus</name>
    <dbReference type="NCBI Taxonomy" id="1796921"/>
    <lineage>
        <taxon>Bacteria</taxon>
        <taxon>Pseudomonadati</taxon>
        <taxon>Verrucomicrobiota</taxon>
        <taxon>Opitutia</taxon>
        <taxon>Opitutales</taxon>
        <taxon>Opitutaceae</taxon>
        <taxon>Ereboglobus</taxon>
    </lineage>
</organism>
<dbReference type="Pfam" id="PF19763">
    <property type="entry name" value="DUF6250"/>
    <property type="match status" value="1"/>
</dbReference>
<accession>A0A2U8E3K3</accession>
<dbReference type="AlphaFoldDB" id="A0A2U8E3K3"/>
<dbReference type="InterPro" id="IPR046217">
    <property type="entry name" value="DUF6250"/>
</dbReference>
<dbReference type="Gene3D" id="2.60.120.200">
    <property type="match status" value="1"/>
</dbReference>
<keyword evidence="4" id="KW-1185">Reference proteome</keyword>
<dbReference type="KEGG" id="elut:CKA38_08970"/>
<evidence type="ECO:0000259" key="2">
    <source>
        <dbReference type="Pfam" id="PF19763"/>
    </source>
</evidence>
<protein>
    <recommendedName>
        <fullName evidence="2">DUF6250 domain-containing protein</fullName>
    </recommendedName>
</protein>
<dbReference type="Proteomes" id="UP000244896">
    <property type="component" value="Chromosome"/>
</dbReference>
<keyword evidence="1" id="KW-0732">Signal</keyword>
<gene>
    <name evidence="3" type="ORF">CKA38_08970</name>
</gene>
<evidence type="ECO:0000313" key="3">
    <source>
        <dbReference type="EMBL" id="AWI09356.1"/>
    </source>
</evidence>
<feature type="domain" description="DUF6250" evidence="2">
    <location>
        <begin position="74"/>
        <end position="236"/>
    </location>
</feature>
<feature type="chain" id="PRO_5015857730" description="DUF6250 domain-containing protein" evidence="1">
    <location>
        <begin position="27"/>
        <end position="253"/>
    </location>
</feature>
<name>A0A2U8E3K3_9BACT</name>
<sequence>MQTMKRPHAKSALAFAAAILSTLAFFTGCKPKPDSVTIKSKVVASDDFSGGLDKWVVEQMPGGTVTAENGVLTITDAKGCTVWLREKLTAPVAISYEVTMSSAARVSDMNCFWMATDPKNPKDLFHAKHGRTGQFATYDALNLYYAGYGGNANTTTRFRRYDGTGARPLLPEHDLTDAGHMLKPDHTYKIVLIAQDGEARFVCDGKTIFSYKDPKPLKEGWFGFRTVDSKMQIKNFRVTTLDVHEHFEEEKGK</sequence>
<proteinExistence type="predicted"/>
<evidence type="ECO:0000313" key="4">
    <source>
        <dbReference type="Proteomes" id="UP000244896"/>
    </source>
</evidence>
<dbReference type="PROSITE" id="PS51257">
    <property type="entry name" value="PROKAR_LIPOPROTEIN"/>
    <property type="match status" value="1"/>
</dbReference>
<feature type="signal peptide" evidence="1">
    <location>
        <begin position="1"/>
        <end position="26"/>
    </location>
</feature>
<evidence type="ECO:0000256" key="1">
    <source>
        <dbReference type="SAM" id="SignalP"/>
    </source>
</evidence>
<reference evidence="3 4" key="1">
    <citation type="journal article" date="2018" name="Syst. Appl. Microbiol.">
        <title>Ereboglobus luteus gen. nov. sp. nov. from cockroach guts, and new insights into the oxygen relationship of the genera Opitutus and Didymococcus (Verrucomicrobia: Opitutaceae).</title>
        <authorList>
            <person name="Tegtmeier D."/>
            <person name="Belitz A."/>
            <person name="Radek R."/>
            <person name="Heimerl T."/>
            <person name="Brune A."/>
        </authorList>
    </citation>
    <scope>NUCLEOTIDE SEQUENCE [LARGE SCALE GENOMIC DNA]</scope>
    <source>
        <strain evidence="3 4">Ho45</strain>
    </source>
</reference>